<comment type="caution">
    <text evidence="2">The sequence shown here is derived from an EMBL/GenBank/DDBJ whole genome shotgun (WGS) entry which is preliminary data.</text>
</comment>
<dbReference type="Proteomes" id="UP001515480">
    <property type="component" value="Unassembled WGS sequence"/>
</dbReference>
<reference evidence="2 3" key="1">
    <citation type="journal article" date="2024" name="Science">
        <title>Giant polyketide synthase enzymes in the biosynthesis of giant marine polyether toxins.</title>
        <authorList>
            <person name="Fallon T.R."/>
            <person name="Shende V.V."/>
            <person name="Wierzbicki I.H."/>
            <person name="Pendleton A.L."/>
            <person name="Watervoot N.F."/>
            <person name="Auber R.P."/>
            <person name="Gonzalez D.J."/>
            <person name="Wisecaver J.H."/>
            <person name="Moore B.S."/>
        </authorList>
    </citation>
    <scope>NUCLEOTIDE SEQUENCE [LARGE SCALE GENOMIC DNA]</scope>
    <source>
        <strain evidence="2 3">12B1</strain>
    </source>
</reference>
<dbReference type="EMBL" id="JBGBPQ010000009">
    <property type="protein sequence ID" value="KAL1519689.1"/>
    <property type="molecule type" value="Genomic_DNA"/>
</dbReference>
<evidence type="ECO:0000313" key="2">
    <source>
        <dbReference type="EMBL" id="KAL1519689.1"/>
    </source>
</evidence>
<dbReference type="AlphaFoldDB" id="A0AB34JD80"/>
<accession>A0AB34JD80</accession>
<feature type="transmembrane region" description="Helical" evidence="1">
    <location>
        <begin position="249"/>
        <end position="272"/>
    </location>
</feature>
<feature type="transmembrane region" description="Helical" evidence="1">
    <location>
        <begin position="348"/>
        <end position="373"/>
    </location>
</feature>
<gene>
    <name evidence="2" type="ORF">AB1Y20_023199</name>
</gene>
<evidence type="ECO:0000313" key="3">
    <source>
        <dbReference type="Proteomes" id="UP001515480"/>
    </source>
</evidence>
<sequence>MTARSVSPPRLAPARHPPPQKKLLRLALVGSSGGSTLRGDARSEYDAVTAQLSALAPAQLSAMIYVEAASPLDHAARSDEAVLYELDAAGRLAQSMPGSLGVINSRARVSDAALAERILLGEIDCLMLVSADVLAPAGAAARSLAAAVAAAVPAVGTGGTGLGHAARAGAAVLQLSGSVSTSPHTRAIAMAAALARRFERAYTPPLPPADAGARAVLPALDALLPAVVSLGLVQFLLKSLLPFVRTAAAGWLFQLMHLLSCLLVPTAASAIASSRAAQCGEGGMLAGVLAGGMTACAAASLLSAADARPALAAALAAGQASGLVYRRALHASHTLGIPATASTLLTQGGAACCGTACGLVALPVSALLATLCSRLIDSLVGWRRSWVLGAALGVGTKHLSMQGYYHSILLPLILLEMGGGSFALFGALDCVCLCVVCAGVCTAIGLIAPPAEAKANMRAARINLLCGDYVEACYPYLKRSSIAHISALAGAASAGSIIVDVGARSSAYLPLPIAIVVAAQSMVPLAAACCIAFGIPFGGTLWAARLGELNLPDFDPYGYKERMRLAQEE</sequence>
<keyword evidence="3" id="KW-1185">Reference proteome</keyword>
<protein>
    <submittedName>
        <fullName evidence="2">Uncharacterized protein</fullName>
    </submittedName>
</protein>
<keyword evidence="1" id="KW-0472">Membrane</keyword>
<feature type="transmembrane region" description="Helical" evidence="1">
    <location>
        <begin position="284"/>
        <end position="303"/>
    </location>
</feature>
<name>A0AB34JD80_PRYPA</name>
<feature type="transmembrane region" description="Helical" evidence="1">
    <location>
        <begin position="425"/>
        <end position="448"/>
    </location>
</feature>
<feature type="transmembrane region" description="Helical" evidence="1">
    <location>
        <begin position="215"/>
        <end position="237"/>
    </location>
</feature>
<proteinExistence type="predicted"/>
<evidence type="ECO:0000256" key="1">
    <source>
        <dbReference type="SAM" id="Phobius"/>
    </source>
</evidence>
<keyword evidence="1" id="KW-0812">Transmembrane</keyword>
<feature type="transmembrane region" description="Helical" evidence="1">
    <location>
        <begin position="511"/>
        <end position="535"/>
    </location>
</feature>
<feature type="transmembrane region" description="Helical" evidence="1">
    <location>
        <begin position="482"/>
        <end position="499"/>
    </location>
</feature>
<organism evidence="2 3">
    <name type="scientific">Prymnesium parvum</name>
    <name type="common">Toxic golden alga</name>
    <dbReference type="NCBI Taxonomy" id="97485"/>
    <lineage>
        <taxon>Eukaryota</taxon>
        <taxon>Haptista</taxon>
        <taxon>Haptophyta</taxon>
        <taxon>Prymnesiophyceae</taxon>
        <taxon>Prymnesiales</taxon>
        <taxon>Prymnesiaceae</taxon>
        <taxon>Prymnesium</taxon>
    </lineage>
</organism>
<keyword evidence="1" id="KW-1133">Transmembrane helix</keyword>